<evidence type="ECO:0000313" key="2">
    <source>
        <dbReference type="EMBL" id="TZF94161.1"/>
    </source>
</evidence>
<name>A0A5D8ZH17_9FLAO</name>
<dbReference type="InterPro" id="IPR029039">
    <property type="entry name" value="Flavoprotein-like_sf"/>
</dbReference>
<keyword evidence="3" id="KW-1185">Reference proteome</keyword>
<dbReference type="GO" id="GO:0016491">
    <property type="term" value="F:oxidoreductase activity"/>
    <property type="evidence" value="ECO:0007669"/>
    <property type="project" value="InterPro"/>
</dbReference>
<organism evidence="2 3">
    <name type="scientific">Chryseobacterium panacisoli</name>
    <dbReference type="NCBI Taxonomy" id="1807141"/>
    <lineage>
        <taxon>Bacteria</taxon>
        <taxon>Pseudomonadati</taxon>
        <taxon>Bacteroidota</taxon>
        <taxon>Flavobacteriia</taxon>
        <taxon>Flavobacteriales</taxon>
        <taxon>Weeksellaceae</taxon>
        <taxon>Chryseobacterium group</taxon>
        <taxon>Chryseobacterium</taxon>
    </lineage>
</organism>
<dbReference type="RefSeq" id="WP_149388380.1">
    <property type="nucleotide sequence ID" value="NZ_VTRU01000004.1"/>
</dbReference>
<evidence type="ECO:0000313" key="3">
    <source>
        <dbReference type="Proteomes" id="UP000323884"/>
    </source>
</evidence>
<dbReference type="PANTHER" id="PTHR30543">
    <property type="entry name" value="CHROMATE REDUCTASE"/>
    <property type="match status" value="1"/>
</dbReference>
<protein>
    <submittedName>
        <fullName evidence="2">NAD(P)H-dependent oxidoreductase</fullName>
    </submittedName>
</protein>
<proteinExistence type="predicted"/>
<dbReference type="PANTHER" id="PTHR30543:SF21">
    <property type="entry name" value="NAD(P)H-DEPENDENT FMN REDUCTASE LOT6"/>
    <property type="match status" value="1"/>
</dbReference>
<accession>A0A5D8ZH17</accession>
<dbReference type="OrthoDB" id="5767802at2"/>
<dbReference type="Proteomes" id="UP000323884">
    <property type="component" value="Unassembled WGS sequence"/>
</dbReference>
<gene>
    <name evidence="2" type="ORF">FW781_16165</name>
</gene>
<feature type="domain" description="NADPH-dependent FMN reductase-like" evidence="1">
    <location>
        <begin position="1"/>
        <end position="145"/>
    </location>
</feature>
<reference evidence="2 3" key="1">
    <citation type="submission" date="2019-08" db="EMBL/GenBank/DDBJ databases">
        <title>Draft genome sequence of Chryseobacterium sp. Gsoil 183.</title>
        <authorList>
            <person name="Im W.-T."/>
        </authorList>
    </citation>
    <scope>NUCLEOTIDE SEQUENCE [LARGE SCALE GENOMIC DNA]</scope>
    <source>
        <strain evidence="2 3">Gsoil 183</strain>
    </source>
</reference>
<dbReference type="InterPro" id="IPR005025">
    <property type="entry name" value="FMN_Rdtase-like_dom"/>
</dbReference>
<dbReference type="EMBL" id="VTRU01000004">
    <property type="protein sequence ID" value="TZF94161.1"/>
    <property type="molecule type" value="Genomic_DNA"/>
</dbReference>
<comment type="caution">
    <text evidence="2">The sequence shown here is derived from an EMBL/GenBank/DDBJ whole genome shotgun (WGS) entry which is preliminary data.</text>
</comment>
<dbReference type="SUPFAM" id="SSF52218">
    <property type="entry name" value="Flavoproteins"/>
    <property type="match status" value="1"/>
</dbReference>
<dbReference type="AlphaFoldDB" id="A0A5D8ZH17"/>
<dbReference type="InterPro" id="IPR050712">
    <property type="entry name" value="NAD(P)H-dep_reductase"/>
</dbReference>
<dbReference type="GO" id="GO:0010181">
    <property type="term" value="F:FMN binding"/>
    <property type="evidence" value="ECO:0007669"/>
    <property type="project" value="TreeGrafter"/>
</dbReference>
<sequence length="179" mass="20230">MKILAFAGSTSSTSINRELVKFVLKDFQDEEINLIDLNDFTMPVFSVDLEKKGFPDEAHHFLKAIEECDVIICSLAEHNRSYSSAFKNVFDWSSRINVKVFQNKPMLLMSTSPGGYGGGNVMNTAKTFFPQFAADIKDTFSLPKFYENFDMESGVINPDMLNDLKGKIQNFKNQVKAND</sequence>
<dbReference type="Gene3D" id="3.40.50.360">
    <property type="match status" value="1"/>
</dbReference>
<dbReference type="GO" id="GO:0005829">
    <property type="term" value="C:cytosol"/>
    <property type="evidence" value="ECO:0007669"/>
    <property type="project" value="TreeGrafter"/>
</dbReference>
<evidence type="ECO:0000259" key="1">
    <source>
        <dbReference type="Pfam" id="PF03358"/>
    </source>
</evidence>
<dbReference type="Pfam" id="PF03358">
    <property type="entry name" value="FMN_red"/>
    <property type="match status" value="1"/>
</dbReference>